<dbReference type="PANTHER" id="PTHR31302">
    <property type="entry name" value="TRANSMEMBRANE PROTEIN WITH METALLOPHOSPHOESTERASE DOMAIN-RELATED"/>
    <property type="match status" value="1"/>
</dbReference>
<proteinExistence type="predicted"/>
<keyword evidence="1" id="KW-0479">Metal-binding</keyword>
<dbReference type="Gene3D" id="3.60.21.10">
    <property type="match status" value="1"/>
</dbReference>
<dbReference type="EMBL" id="JACHKA010000001">
    <property type="protein sequence ID" value="MBB5984632.1"/>
    <property type="molecule type" value="Genomic_DNA"/>
</dbReference>
<reference evidence="4 5" key="1">
    <citation type="submission" date="2020-08" db="EMBL/GenBank/DDBJ databases">
        <title>Exploring microbial biodiversity for novel pathways involved in the catabolism of aromatic compounds derived from lignin.</title>
        <authorList>
            <person name="Elkins J."/>
        </authorList>
    </citation>
    <scope>NUCLEOTIDE SEQUENCE [LARGE SCALE GENOMIC DNA]</scope>
    <source>
        <strain evidence="4 5">B1D3A</strain>
    </source>
</reference>
<sequence length="254" mass="27750">MNAISDPDHTGPEPERPDPVRVAAIGDLHVTEQDNRRYRDMFEEISRNADILALCGDLTNFGKTSEAERLAEDLSGCSVPIVGVLGNHDYECGQPEEVARILQQAGVRILDEQAVEIEGIGFAGVKGFVGGFGRGELGAFGETAIKTFVDESINEARKLENSLRSLRTERTVAVLHYAPVAATVEGEPLEIFPFLGSSRLADAIDRFENVKMVVHGHAHRGTYAGETLRGIPVYNCAQWVVSEKFGRPYALLEV</sequence>
<keyword evidence="5" id="KW-1185">Reference proteome</keyword>
<evidence type="ECO:0000313" key="5">
    <source>
        <dbReference type="Proteomes" id="UP001138540"/>
    </source>
</evidence>
<keyword evidence="2" id="KW-0378">Hydrolase</keyword>
<evidence type="ECO:0000313" key="4">
    <source>
        <dbReference type="EMBL" id="MBB5984632.1"/>
    </source>
</evidence>
<dbReference type="InterPro" id="IPR004843">
    <property type="entry name" value="Calcineurin-like_PHP"/>
</dbReference>
<evidence type="ECO:0000259" key="3">
    <source>
        <dbReference type="Pfam" id="PF00149"/>
    </source>
</evidence>
<protein>
    <submittedName>
        <fullName evidence="4">Icc-related predicted phosphoesterase</fullName>
    </submittedName>
</protein>
<dbReference type="PANTHER" id="PTHR31302:SF31">
    <property type="entry name" value="PHOSPHODIESTERASE YAEI"/>
    <property type="match status" value="1"/>
</dbReference>
<evidence type="ECO:0000256" key="1">
    <source>
        <dbReference type="ARBA" id="ARBA00022723"/>
    </source>
</evidence>
<dbReference type="SUPFAM" id="SSF56300">
    <property type="entry name" value="Metallo-dependent phosphatases"/>
    <property type="match status" value="1"/>
</dbReference>
<gene>
    <name evidence="4" type="ORF">HNP60_000606</name>
</gene>
<dbReference type="Pfam" id="PF00149">
    <property type="entry name" value="Metallophos"/>
    <property type="match status" value="1"/>
</dbReference>
<dbReference type="Proteomes" id="UP001138540">
    <property type="component" value="Unassembled WGS sequence"/>
</dbReference>
<comment type="caution">
    <text evidence="4">The sequence shown here is derived from an EMBL/GenBank/DDBJ whole genome shotgun (WGS) entry which is preliminary data.</text>
</comment>
<dbReference type="InterPro" id="IPR029052">
    <property type="entry name" value="Metallo-depent_PP-like"/>
</dbReference>
<feature type="domain" description="Calcineurin-like phosphoesterase" evidence="3">
    <location>
        <begin position="21"/>
        <end position="220"/>
    </location>
</feature>
<dbReference type="RefSeq" id="WP_184150023.1">
    <property type="nucleotide sequence ID" value="NZ_JACHKA010000001.1"/>
</dbReference>
<dbReference type="PIRSF" id="PIRSF008292">
    <property type="entry name" value="UCP008292"/>
    <property type="match status" value="1"/>
</dbReference>
<dbReference type="InterPro" id="IPR051158">
    <property type="entry name" value="Metallophosphoesterase_sf"/>
</dbReference>
<name>A0ABR6NBH4_9SPHN</name>
<organism evidence="4 5">
    <name type="scientific">Sphingobium lignivorans</name>
    <dbReference type="NCBI Taxonomy" id="2735886"/>
    <lineage>
        <taxon>Bacteria</taxon>
        <taxon>Pseudomonadati</taxon>
        <taxon>Pseudomonadota</taxon>
        <taxon>Alphaproteobacteria</taxon>
        <taxon>Sphingomonadales</taxon>
        <taxon>Sphingomonadaceae</taxon>
        <taxon>Sphingobium</taxon>
    </lineage>
</organism>
<evidence type="ECO:0000256" key="2">
    <source>
        <dbReference type="ARBA" id="ARBA00022801"/>
    </source>
</evidence>
<accession>A0ABR6NBH4</accession>
<dbReference type="InterPro" id="IPR016538">
    <property type="entry name" value="UCP008292"/>
</dbReference>